<reference evidence="2" key="1">
    <citation type="submission" date="2015-04" db="UniProtKB">
        <authorList>
            <consortium name="EnsemblPlants"/>
        </authorList>
    </citation>
    <scope>IDENTIFICATION</scope>
</reference>
<feature type="region of interest" description="Disordered" evidence="1">
    <location>
        <begin position="58"/>
        <end position="110"/>
    </location>
</feature>
<evidence type="ECO:0000313" key="3">
    <source>
        <dbReference type="Proteomes" id="UP000008021"/>
    </source>
</evidence>
<dbReference type="Gramene" id="OMERI02G18380.3">
    <property type="protein sequence ID" value="OMERI02G18380.3"/>
    <property type="gene ID" value="OMERI02G18380"/>
</dbReference>
<evidence type="ECO:0000313" key="2">
    <source>
        <dbReference type="EnsemblPlants" id="OMERI02G18380.4"/>
    </source>
</evidence>
<organism evidence="2">
    <name type="scientific">Oryza meridionalis</name>
    <dbReference type="NCBI Taxonomy" id="40149"/>
    <lineage>
        <taxon>Eukaryota</taxon>
        <taxon>Viridiplantae</taxon>
        <taxon>Streptophyta</taxon>
        <taxon>Embryophyta</taxon>
        <taxon>Tracheophyta</taxon>
        <taxon>Spermatophyta</taxon>
        <taxon>Magnoliopsida</taxon>
        <taxon>Liliopsida</taxon>
        <taxon>Poales</taxon>
        <taxon>Poaceae</taxon>
        <taxon>BOP clade</taxon>
        <taxon>Oryzoideae</taxon>
        <taxon>Oryzeae</taxon>
        <taxon>Oryzinae</taxon>
        <taxon>Oryza</taxon>
    </lineage>
</organism>
<protein>
    <submittedName>
        <fullName evidence="2">Uncharacterized protein</fullName>
    </submittedName>
</protein>
<dbReference type="Gramene" id="OMERI02G18380.1">
    <property type="protein sequence ID" value="OMERI02G18380.1"/>
    <property type="gene ID" value="OMERI02G18380"/>
</dbReference>
<proteinExistence type="predicted"/>
<keyword evidence="3" id="KW-1185">Reference proteome</keyword>
<name>A0A0E0CL74_9ORYZ</name>
<dbReference type="HOGENOM" id="CLU_2175015_0_0_1"/>
<dbReference type="EnsemblPlants" id="OMERI02G18380.3">
    <property type="protein sequence ID" value="OMERI02G18380.3"/>
    <property type="gene ID" value="OMERI02G18380"/>
</dbReference>
<feature type="region of interest" description="Disordered" evidence="1">
    <location>
        <begin position="14"/>
        <end position="43"/>
    </location>
</feature>
<dbReference type="EnsemblPlants" id="OMERI02G18380.1">
    <property type="protein sequence ID" value="OMERI02G18380.1"/>
    <property type="gene ID" value="OMERI02G18380"/>
</dbReference>
<dbReference type="EnsemblPlants" id="OMERI02G18380.4">
    <property type="protein sequence ID" value="OMERI02G18380.4"/>
    <property type="gene ID" value="OMERI02G18380"/>
</dbReference>
<dbReference type="Gramene" id="OMERI02G18380.4">
    <property type="protein sequence ID" value="OMERI02G18380.4"/>
    <property type="gene ID" value="OMERI02G18380"/>
</dbReference>
<dbReference type="AlphaFoldDB" id="A0A0E0CL74"/>
<dbReference type="Proteomes" id="UP000008021">
    <property type="component" value="Chromosome 2"/>
</dbReference>
<feature type="compositionally biased region" description="Polar residues" evidence="1">
    <location>
        <begin position="98"/>
        <end position="110"/>
    </location>
</feature>
<accession>A0A0E0CL74</accession>
<sequence length="110" mass="12188">MTVLSRKLVYISHARRPPGSAAASGTRPVRPANHATAQRAPAPRWLDQKLRLVKLGRPPSVRRNGYKVRRRQGREGLTAEVNNGEDWLSTLPDEIRTPRQSTAAPNSTTS</sequence>
<reference evidence="2" key="2">
    <citation type="submission" date="2018-05" db="EMBL/GenBank/DDBJ databases">
        <title>OmerRS3 (Oryza meridionalis Reference Sequence Version 3).</title>
        <authorList>
            <person name="Zhang J."/>
            <person name="Kudrna D."/>
            <person name="Lee S."/>
            <person name="Talag J."/>
            <person name="Welchert J."/>
            <person name="Wing R.A."/>
        </authorList>
    </citation>
    <scope>NUCLEOTIDE SEQUENCE [LARGE SCALE GENOMIC DNA]</scope>
    <source>
        <strain evidence="2">OR44</strain>
    </source>
</reference>
<evidence type="ECO:0000256" key="1">
    <source>
        <dbReference type="SAM" id="MobiDB-lite"/>
    </source>
</evidence>